<dbReference type="InterPro" id="IPR029071">
    <property type="entry name" value="Ubiquitin-like_domsf"/>
</dbReference>
<evidence type="ECO:0000256" key="18">
    <source>
        <dbReference type="ARBA" id="ARBA00034103"/>
    </source>
</evidence>
<reference evidence="26" key="1">
    <citation type="submission" date="2021-01" db="EMBL/GenBank/DDBJ databases">
        <authorList>
            <person name="Zahm M."/>
            <person name="Roques C."/>
            <person name="Cabau C."/>
            <person name="Klopp C."/>
            <person name="Donnadieu C."/>
            <person name="Jouanno E."/>
            <person name="Lampietro C."/>
            <person name="Louis A."/>
            <person name="Herpin A."/>
            <person name="Echchiki A."/>
            <person name="Berthelot C."/>
            <person name="Parey E."/>
            <person name="Roest-Crollius H."/>
            <person name="Braasch I."/>
            <person name="Postlethwait J."/>
            <person name="Bobe J."/>
            <person name="Montfort J."/>
            <person name="Bouchez O."/>
            <person name="Begum T."/>
            <person name="Mejri S."/>
            <person name="Adams A."/>
            <person name="Chen W.-J."/>
            <person name="Guiguen Y."/>
        </authorList>
    </citation>
    <scope>NUCLEOTIDE SEQUENCE</scope>
    <source>
        <strain evidence="26">YG-15Mar2019-1</strain>
        <tissue evidence="26">Brain</tissue>
    </source>
</reference>
<dbReference type="GO" id="GO:0005737">
    <property type="term" value="C:cytoplasm"/>
    <property type="evidence" value="ECO:0007669"/>
    <property type="project" value="UniProtKB-SubCell"/>
</dbReference>
<evidence type="ECO:0000256" key="8">
    <source>
        <dbReference type="ARBA" id="ARBA00022741"/>
    </source>
</evidence>
<evidence type="ECO:0000256" key="9">
    <source>
        <dbReference type="ARBA" id="ARBA00022833"/>
    </source>
</evidence>
<evidence type="ECO:0000313" key="26">
    <source>
        <dbReference type="EMBL" id="KAG7468282.1"/>
    </source>
</evidence>
<dbReference type="InterPro" id="IPR000198">
    <property type="entry name" value="RhoGAP_dom"/>
</dbReference>
<dbReference type="GO" id="GO:0016459">
    <property type="term" value="C:myosin complex"/>
    <property type="evidence" value="ECO:0007669"/>
    <property type="project" value="UniProtKB-KW"/>
</dbReference>
<evidence type="ECO:0000259" key="24">
    <source>
        <dbReference type="PROSITE" id="PS50238"/>
    </source>
</evidence>
<dbReference type="GO" id="GO:0045198">
    <property type="term" value="P:establishment of epithelial cell apical/basal polarity"/>
    <property type="evidence" value="ECO:0007669"/>
    <property type="project" value="TreeGrafter"/>
</dbReference>
<evidence type="ECO:0000256" key="16">
    <source>
        <dbReference type="ARBA" id="ARBA00023203"/>
    </source>
</evidence>
<dbReference type="Gene3D" id="3.10.20.90">
    <property type="entry name" value="Phosphatidylinositol 3-kinase Catalytic Subunit, Chain A, domain 1"/>
    <property type="match status" value="1"/>
</dbReference>
<keyword evidence="10 19" id="KW-0067">ATP-binding</keyword>
<evidence type="ECO:0000256" key="19">
    <source>
        <dbReference type="PROSITE-ProRule" id="PRU00782"/>
    </source>
</evidence>
<feature type="compositionally biased region" description="Low complexity" evidence="21">
    <location>
        <begin position="1257"/>
        <end position="1268"/>
    </location>
</feature>
<dbReference type="EMBL" id="JAFDVH010000011">
    <property type="protein sequence ID" value="KAG7468282.1"/>
    <property type="molecule type" value="Genomic_DNA"/>
</dbReference>
<evidence type="ECO:0000256" key="17">
    <source>
        <dbReference type="ARBA" id="ARBA00023273"/>
    </source>
</evidence>
<gene>
    <name evidence="26" type="ORF">MATL_G00141370</name>
</gene>
<keyword evidence="6" id="KW-0479">Metal-binding</keyword>
<dbReference type="SUPFAM" id="SSF48350">
    <property type="entry name" value="GTPase activation domain, GAP"/>
    <property type="match status" value="1"/>
</dbReference>
<feature type="compositionally biased region" description="Basic and acidic residues" evidence="21">
    <location>
        <begin position="1115"/>
        <end position="1125"/>
    </location>
</feature>
<evidence type="ECO:0000256" key="4">
    <source>
        <dbReference type="ARBA" id="ARBA00008314"/>
    </source>
</evidence>
<dbReference type="GO" id="GO:0005096">
    <property type="term" value="F:GTPase activator activity"/>
    <property type="evidence" value="ECO:0007669"/>
    <property type="project" value="InterPro"/>
</dbReference>
<proteinExistence type="inferred from homology"/>
<feature type="domain" description="Rho-GAP" evidence="24">
    <location>
        <begin position="1876"/>
        <end position="2064"/>
    </location>
</feature>
<dbReference type="Gene3D" id="3.30.60.20">
    <property type="match status" value="1"/>
</dbReference>
<dbReference type="InterPro" id="IPR000159">
    <property type="entry name" value="RA_dom"/>
</dbReference>
<keyword evidence="17" id="KW-0966">Cell projection</keyword>
<dbReference type="GO" id="GO:0005884">
    <property type="term" value="C:actin filament"/>
    <property type="evidence" value="ECO:0007669"/>
    <property type="project" value="TreeGrafter"/>
</dbReference>
<feature type="region of interest" description="Actin-binding" evidence="19">
    <location>
        <begin position="772"/>
        <end position="794"/>
    </location>
</feature>
<dbReference type="FunFam" id="3.40.850.10:FF:000008">
    <property type="entry name" value="Putative unconventional myosin-IXa"/>
    <property type="match status" value="1"/>
</dbReference>
<dbReference type="SMART" id="SM00109">
    <property type="entry name" value="C1"/>
    <property type="match status" value="1"/>
</dbReference>
<dbReference type="SUPFAM" id="SSF52540">
    <property type="entry name" value="P-loop containing nucleoside triphosphate hydrolases"/>
    <property type="match status" value="1"/>
</dbReference>
<evidence type="ECO:0000256" key="3">
    <source>
        <dbReference type="ARBA" id="ARBA00004624"/>
    </source>
</evidence>
<dbReference type="PRINTS" id="PR00193">
    <property type="entry name" value="MYOSINHEAVY"/>
</dbReference>
<dbReference type="Gene3D" id="3.40.850.10">
    <property type="entry name" value="Kinesin motor domain"/>
    <property type="match status" value="2"/>
</dbReference>
<feature type="compositionally biased region" description="Polar residues" evidence="21">
    <location>
        <begin position="1246"/>
        <end position="1255"/>
    </location>
</feature>
<feature type="binding site" evidence="19">
    <location>
        <begin position="230"/>
        <end position="237"/>
    </location>
    <ligand>
        <name>ATP</name>
        <dbReference type="ChEBI" id="CHEBI:30616"/>
    </ligand>
</feature>
<keyword evidence="9" id="KW-0862">Zinc</keyword>
<dbReference type="InterPro" id="IPR027417">
    <property type="entry name" value="P-loop_NTPase"/>
</dbReference>
<dbReference type="Proteomes" id="UP001046870">
    <property type="component" value="Chromosome 11"/>
</dbReference>
<dbReference type="GO" id="GO:0000146">
    <property type="term" value="F:microfilament motor activity"/>
    <property type="evidence" value="ECO:0007669"/>
    <property type="project" value="InterPro"/>
</dbReference>
<feature type="region of interest" description="Disordered" evidence="21">
    <location>
        <begin position="1094"/>
        <end position="1155"/>
    </location>
</feature>
<feature type="compositionally biased region" description="Polar residues" evidence="21">
    <location>
        <begin position="1182"/>
        <end position="1198"/>
    </location>
</feature>
<keyword evidence="13 19" id="KW-0518">Myosin</keyword>
<feature type="region of interest" description="Disordered" evidence="21">
    <location>
        <begin position="1180"/>
        <end position="1272"/>
    </location>
</feature>
<keyword evidence="15 19" id="KW-0505">Motor protein</keyword>
<dbReference type="GO" id="GO:0051015">
    <property type="term" value="F:actin filament binding"/>
    <property type="evidence" value="ECO:0007669"/>
    <property type="project" value="TreeGrafter"/>
</dbReference>
<evidence type="ECO:0000256" key="10">
    <source>
        <dbReference type="ARBA" id="ARBA00022840"/>
    </source>
</evidence>
<evidence type="ECO:0000256" key="12">
    <source>
        <dbReference type="ARBA" id="ARBA00023054"/>
    </source>
</evidence>
<dbReference type="PROSITE" id="PS00479">
    <property type="entry name" value="ZF_DAG_PE_1"/>
    <property type="match status" value="1"/>
</dbReference>
<dbReference type="SUPFAM" id="SSF57889">
    <property type="entry name" value="Cysteine-rich domain"/>
    <property type="match status" value="1"/>
</dbReference>
<name>A0A9D3PWI1_MEGAT</name>
<dbReference type="PROSITE" id="PS51456">
    <property type="entry name" value="MYOSIN_MOTOR"/>
    <property type="match status" value="1"/>
</dbReference>
<comment type="subcellular location">
    <subcellularLocation>
        <location evidence="3">Cell projection</location>
        <location evidence="3">Growth cone</location>
    </subcellularLocation>
    <subcellularLocation>
        <location evidence="2">Cytoplasm</location>
    </subcellularLocation>
    <subcellularLocation>
        <location evidence="1">Membrane</location>
    </subcellularLocation>
    <subcellularLocation>
        <location evidence="18">Synapse</location>
    </subcellularLocation>
</comment>
<dbReference type="Gene3D" id="1.20.58.530">
    <property type="match status" value="2"/>
</dbReference>
<evidence type="ECO:0000259" key="22">
    <source>
        <dbReference type="PROSITE" id="PS50081"/>
    </source>
</evidence>
<evidence type="ECO:0000256" key="20">
    <source>
        <dbReference type="SAM" id="Coils"/>
    </source>
</evidence>
<dbReference type="SMART" id="SM00324">
    <property type="entry name" value="RhoGAP"/>
    <property type="match status" value="1"/>
</dbReference>
<dbReference type="InterPro" id="IPR001609">
    <property type="entry name" value="Myosin_head_motor_dom-like"/>
</dbReference>
<dbReference type="SMART" id="SM00242">
    <property type="entry name" value="MYSc"/>
    <property type="match status" value="1"/>
</dbReference>
<dbReference type="PROSITE" id="PS50238">
    <property type="entry name" value="RHOGAP"/>
    <property type="match status" value="1"/>
</dbReference>
<dbReference type="PANTHER" id="PTHR46184:SF3">
    <property type="entry name" value="UNCONVENTIONAL MYOSIN-IXA"/>
    <property type="match status" value="1"/>
</dbReference>
<evidence type="ECO:0000256" key="13">
    <source>
        <dbReference type="ARBA" id="ARBA00023123"/>
    </source>
</evidence>
<dbReference type="GO" id="GO:0044295">
    <property type="term" value="C:axonal growth cone"/>
    <property type="evidence" value="ECO:0007669"/>
    <property type="project" value="TreeGrafter"/>
</dbReference>
<dbReference type="Pfam" id="PF00620">
    <property type="entry name" value="RhoGAP"/>
    <property type="match status" value="1"/>
</dbReference>
<keyword evidence="12 20" id="KW-0175">Coiled coil</keyword>
<dbReference type="SUPFAM" id="SSF54236">
    <property type="entry name" value="Ubiquitin-like"/>
    <property type="match status" value="1"/>
</dbReference>
<dbReference type="PROSITE" id="PS50081">
    <property type="entry name" value="ZF_DAG_PE_2"/>
    <property type="match status" value="1"/>
</dbReference>
<dbReference type="Pfam" id="PF00788">
    <property type="entry name" value="RA"/>
    <property type="match status" value="1"/>
</dbReference>
<evidence type="ECO:0008006" key="28">
    <source>
        <dbReference type="Google" id="ProtNLM"/>
    </source>
</evidence>
<feature type="region of interest" description="Disordered" evidence="21">
    <location>
        <begin position="1291"/>
        <end position="1353"/>
    </location>
</feature>
<dbReference type="FunFam" id="1.20.58.530:FF:000005">
    <property type="entry name" value="unconventional myosin-IXa isoform X1"/>
    <property type="match status" value="1"/>
</dbReference>
<dbReference type="InterPro" id="IPR046987">
    <property type="entry name" value="Myo9"/>
</dbReference>
<keyword evidence="11" id="KW-0770">Synapse</keyword>
<dbReference type="Gene3D" id="1.20.5.4820">
    <property type="match status" value="1"/>
</dbReference>
<evidence type="ECO:0000256" key="6">
    <source>
        <dbReference type="ARBA" id="ARBA00022723"/>
    </source>
</evidence>
<dbReference type="Gene3D" id="1.10.555.10">
    <property type="entry name" value="Rho GTPase activation protein"/>
    <property type="match status" value="1"/>
</dbReference>
<evidence type="ECO:0000313" key="27">
    <source>
        <dbReference type="Proteomes" id="UP001046870"/>
    </source>
</evidence>
<dbReference type="GO" id="GO:0035556">
    <property type="term" value="P:intracellular signal transduction"/>
    <property type="evidence" value="ECO:0007669"/>
    <property type="project" value="InterPro"/>
</dbReference>
<feature type="region of interest" description="Disordered" evidence="21">
    <location>
        <begin position="2177"/>
        <end position="2284"/>
    </location>
</feature>
<keyword evidence="27" id="KW-1185">Reference proteome</keyword>
<dbReference type="InterPro" id="IPR002219">
    <property type="entry name" value="PKC_DAG/PE"/>
</dbReference>
<feature type="compositionally biased region" description="Basic and acidic residues" evidence="21">
    <location>
        <begin position="1301"/>
        <end position="1319"/>
    </location>
</feature>
<dbReference type="InterPro" id="IPR036961">
    <property type="entry name" value="Kinesin_motor_dom_sf"/>
</dbReference>
<dbReference type="GO" id="GO:0016020">
    <property type="term" value="C:membrane"/>
    <property type="evidence" value="ECO:0007669"/>
    <property type="project" value="UniProtKB-SubCell"/>
</dbReference>
<evidence type="ECO:0000256" key="7">
    <source>
        <dbReference type="ARBA" id="ARBA00022737"/>
    </source>
</evidence>
<evidence type="ECO:0000256" key="21">
    <source>
        <dbReference type="SAM" id="MobiDB-lite"/>
    </source>
</evidence>
<feature type="region of interest" description="Disordered" evidence="21">
    <location>
        <begin position="1609"/>
        <end position="1651"/>
    </location>
</feature>
<dbReference type="PROSITE" id="PS50200">
    <property type="entry name" value="RA"/>
    <property type="match status" value="1"/>
</dbReference>
<protein>
    <recommendedName>
        <fullName evidence="28">Unconventional myosin-IXa-like</fullName>
    </recommendedName>
</protein>
<evidence type="ECO:0000256" key="14">
    <source>
        <dbReference type="ARBA" id="ARBA00023136"/>
    </source>
</evidence>
<feature type="compositionally biased region" description="Basic and acidic residues" evidence="21">
    <location>
        <begin position="1338"/>
        <end position="1353"/>
    </location>
</feature>
<dbReference type="SMART" id="SM00314">
    <property type="entry name" value="RA"/>
    <property type="match status" value="1"/>
</dbReference>
<feature type="coiled-coil region" evidence="20">
    <location>
        <begin position="2129"/>
        <end position="2156"/>
    </location>
</feature>
<evidence type="ECO:0000256" key="15">
    <source>
        <dbReference type="ARBA" id="ARBA00023175"/>
    </source>
</evidence>
<dbReference type="InterPro" id="IPR046349">
    <property type="entry name" value="C1-like_sf"/>
</dbReference>
<feature type="compositionally biased region" description="Polar residues" evidence="21">
    <location>
        <begin position="1221"/>
        <end position="1231"/>
    </location>
</feature>
<keyword evidence="7" id="KW-0677">Repeat</keyword>
<feature type="compositionally biased region" description="Polar residues" evidence="21">
    <location>
        <begin position="2233"/>
        <end position="2243"/>
    </location>
</feature>
<feature type="region of interest" description="Disordered" evidence="21">
    <location>
        <begin position="1369"/>
        <end position="1392"/>
    </location>
</feature>
<dbReference type="FunFam" id="1.10.10.820:FF:000001">
    <property type="entry name" value="Myosin heavy chain"/>
    <property type="match status" value="1"/>
</dbReference>
<dbReference type="GO" id="GO:0046872">
    <property type="term" value="F:metal ion binding"/>
    <property type="evidence" value="ECO:0007669"/>
    <property type="project" value="UniProtKB-KW"/>
</dbReference>
<feature type="domain" description="Phorbol-ester/DAG-type" evidence="22">
    <location>
        <begin position="1812"/>
        <end position="1861"/>
    </location>
</feature>
<dbReference type="InterPro" id="IPR008936">
    <property type="entry name" value="Rho_GTPase_activation_prot"/>
</dbReference>
<dbReference type="PANTHER" id="PTHR46184">
    <property type="entry name" value="UNCONVENTIONAL MYOSIN-IXB-LIKE PROTEIN"/>
    <property type="match status" value="1"/>
</dbReference>
<dbReference type="Gene3D" id="1.10.10.820">
    <property type="match status" value="1"/>
</dbReference>
<evidence type="ECO:0000256" key="1">
    <source>
        <dbReference type="ARBA" id="ARBA00004370"/>
    </source>
</evidence>
<accession>A0A9D3PWI1</accession>
<dbReference type="FunFam" id="1.20.120.720:FF:000003">
    <property type="entry name" value="Putative unconventional myosin-IXa"/>
    <property type="match status" value="1"/>
</dbReference>
<dbReference type="GO" id="GO:0005524">
    <property type="term" value="F:ATP binding"/>
    <property type="evidence" value="ECO:0007669"/>
    <property type="project" value="UniProtKB-UniRule"/>
</dbReference>
<dbReference type="Pfam" id="PF00063">
    <property type="entry name" value="Myosin_head"/>
    <property type="match status" value="1"/>
</dbReference>
<evidence type="ECO:0000259" key="23">
    <source>
        <dbReference type="PROSITE" id="PS50200"/>
    </source>
</evidence>
<comment type="similarity">
    <text evidence="4 19">Belongs to the TRAFAC class myosin-kinesin ATPase superfamily. Myosin family.</text>
</comment>
<evidence type="ECO:0000256" key="11">
    <source>
        <dbReference type="ARBA" id="ARBA00023018"/>
    </source>
</evidence>
<keyword evidence="5" id="KW-0963">Cytoplasm</keyword>
<evidence type="ECO:0000259" key="25">
    <source>
        <dbReference type="PROSITE" id="PS51456"/>
    </source>
</evidence>
<sequence length="2301" mass="261379">MEGGEFTLPIYTGSVAAGTIYCPVSARSDTTASDVIEHVKNRLCLEHGRCYVLAEVREFGGEEWILNPTDCPVRCMQLWPRPSVERSCGEGEFRFLLREKDPDGSVRYGNAQSWPHTTEERQRRLVERGLLPQPPQVDHDDLCNLLDVSEDVLLAHLRSRFRQEKIYTYLGSILLALNPFRFLPLYNPKYVRQYSSPWPGSLEPHIYALSHTAYHAMLRRRHPQVIIISGEGASGKTQNANFLIHHLASLSQRGCTSRAERAILGAGPVLEAFGNAKTAQNNNSSRFGKFIQVSYQESGTMRGAYVQKYLLEKSRLVYQDPKERNYHVFYYLLAGANESARAEFHLKQHEEFHYLNQQDCLLVEGVELKQDFERLQMAMEMVGFLPATRKQVFSLLSAILHMGNIRYKRKNREDSVDICNPELLPTVSVLLQVKEKRLFEVLTTRKTVTVGERLVLPYKLSEASTVRDSMAKSLYSSLFDWIVFRINHSLLNTRDLEEHAKSQTLSIGVLDIFGFEDHDSNSFEQFCINFASEQLQHYLNQHIFKLEQEEYEAEGISWQNIDFIDNSGCIDLISRKPTALLHLLDEECNFPQATNQTLLDKFKRQHKGSGFIEFPTVMEPAFIIRHYAGKVKYGVKDFREKNTDHMRPDMVALLKSSRSAFICSLMGVAPVATFRWAVLRACLRALAAFREAGRRYTESKRDLQCTNTWEEKSPRLNKDHSAKPVLPKRLLDVKSLMHLSSMTLQDGVTKSLLHLHRKKRPPSISAQFQASLNKLMEMLSQSEPYFVKCIRSNTEMVPLQFNDSVVLRQLRYTGMLEMVRIRQSGYSIRYTFKQFIQHFHVLLPESSSTAQENIRQYLRQVALHPDAFQVGRTMVFLRESERQHLQDLLRREVLRRVVALQRRVRAVLERRRFIRARRAAVRIQRWWRSCRLERLATESAPGLQQGAAPCVQTALCNDAGLQQEAAMRVPTALHEYREHQRSLLQPASVQAIQRRRHLWCQPGRHAVQCIQHARRCHRVAGRAHLKQKRFRALKKKKLKAHQKLIGQNCSKPEDKAHRIMGLDLNMLPELQSSLWRVGRGPGVKDGVKMEALVDSQEQGGKGWSTESVSGAWSEVGERESSKVMDEPNMESCRMTEVESTESAYPPEEGPTDSVSPLEEELMKVCPLEECQESAELLAEGVPSQTPLDSEHSSGSSTEGRVVTVGAEESSSPFSRPDQVDVSPSNPRTDSPSLAPIPRLPALSIPSAKSTCSVVPQPSGDPGSGTPSRGRGRICRGPLVVLISMRSDAVLDDGEVQPSIREPSDPNMERAEPHSKEKSECQQQLNQREREGDEEQMEEELHERQGEDHTHSERNVLKRTTDNLQEIQQRKQEGAVPKGRQPSHAMCSTPAHSKQPAPCVDVQTTLHLQGVDGQAASPAAKTCHVPEKGSWVPTLTQEPQRGVARETPYKKTTTHTISISMTDRTISHSSIHKDNQGLLTKSDKDCVNQERSKAIGRGEVSRPIHKKRPRISRTRSTLLARGLSQEKEGGSYYTCAPPLLLLHPPLIEQEGESNTEAVYHSDPEMSSSYCEEQKLLQKAVLAGGAGKSSTLGKLTPTESRVRERMRFWRKKARRQKSVALPDGHPTHTGEQPMTPPQEELEGVGLRDPSPGPTKLRSMQISIAGEQLSDKPILTCSVDYKSMDHFLLKKIRELDSEDDQRDTVVDIVFKKALREFRLNIFNSYSTTLALDDEKSVRCKDLYALFEHILEKIMRQEQQDWSESPVTVWLNTFKVLLDEFMMEHKLLESMPRKVTKPDRKTRRRKDPDVVEERLGHIFRSTHYSIPTHCEFCSSLIWVMDSAYVCKLCQYACHRKCCLKMTTSCSKQHNQQQSPRHFGVDLPLLTSEEKTVPQMVEKLISYIEIHGLYTEGIYRKSGSLNKIKELRQRLDTDLNNSDLDSYNVHVITGVFKQWLHSLPNPLMTFELYEEFLLAMDLSDKKDRVGAVFSILKQLSRPHFSTLERLMFHLVRISLQEETNRMSVNALAIVFAPCIMRCPDTSNLLQSMQDISKTTACVELILAEQVKKYRSRLRDISSLEFTETKAQTRLSLVHRSLGKGRLCVTDCHAPSLPVSTLQPGLVGGDEEVGGAMVLSDLQKEEKVLTQQIESLQKEKEELTVDMMTLEPQASDDEALGCEPSIRVAESSDTLNSKPKSAAKSRRSEGWSHQTPRKHLHSSSSFSLHSHLHSRSRSPLSVVPQSIQPSSTLKKPCPVQEDTGRVQFTSRPEGGRLIPIRNSPQNQEHKGNPDFSLAQQVVLYGNKEFMV</sequence>
<keyword evidence="14" id="KW-0472">Membrane</keyword>
<dbReference type="GO" id="GO:0045202">
    <property type="term" value="C:synapse"/>
    <property type="evidence" value="ECO:0007669"/>
    <property type="project" value="UniProtKB-SubCell"/>
</dbReference>
<evidence type="ECO:0000256" key="5">
    <source>
        <dbReference type="ARBA" id="ARBA00022490"/>
    </source>
</evidence>
<comment type="caution">
    <text evidence="26">The sequence shown here is derived from an EMBL/GenBank/DDBJ whole genome shotgun (WGS) entry which is preliminary data.</text>
</comment>
<dbReference type="InterPro" id="IPR036023">
    <property type="entry name" value="MYSc_Myo9"/>
</dbReference>
<keyword evidence="8 19" id="KW-0547">Nucleotide-binding</keyword>
<dbReference type="CDD" id="cd01385">
    <property type="entry name" value="MYSc_Myo9"/>
    <property type="match status" value="1"/>
</dbReference>
<organism evidence="26 27">
    <name type="scientific">Megalops atlanticus</name>
    <name type="common">Tarpon</name>
    <name type="synonym">Clupea gigantea</name>
    <dbReference type="NCBI Taxonomy" id="7932"/>
    <lineage>
        <taxon>Eukaryota</taxon>
        <taxon>Metazoa</taxon>
        <taxon>Chordata</taxon>
        <taxon>Craniata</taxon>
        <taxon>Vertebrata</taxon>
        <taxon>Euteleostomi</taxon>
        <taxon>Actinopterygii</taxon>
        <taxon>Neopterygii</taxon>
        <taxon>Teleostei</taxon>
        <taxon>Elopiformes</taxon>
        <taxon>Megalopidae</taxon>
        <taxon>Megalops</taxon>
    </lineage>
</organism>
<evidence type="ECO:0000256" key="2">
    <source>
        <dbReference type="ARBA" id="ARBA00004496"/>
    </source>
</evidence>
<keyword evidence="16 19" id="KW-0009">Actin-binding</keyword>
<dbReference type="OrthoDB" id="312459at2759"/>
<dbReference type="Gene3D" id="1.20.120.720">
    <property type="entry name" value="Myosin VI head, motor domain, U50 subdomain"/>
    <property type="match status" value="2"/>
</dbReference>
<feature type="domain" description="Ras-associating" evidence="23">
    <location>
        <begin position="4"/>
        <end position="102"/>
    </location>
</feature>
<feature type="domain" description="Myosin motor" evidence="25">
    <location>
        <begin position="137"/>
        <end position="890"/>
    </location>
</feature>